<feature type="transmembrane region" description="Helical" evidence="1">
    <location>
        <begin position="6"/>
        <end position="27"/>
    </location>
</feature>
<dbReference type="RefSeq" id="WP_010480590.1">
    <property type="nucleotide sequence ID" value="NZ_AJLO02000047.1"/>
</dbReference>
<evidence type="ECO:0000256" key="1">
    <source>
        <dbReference type="SAM" id="Phobius"/>
    </source>
</evidence>
<keyword evidence="1" id="KW-0472">Membrane</keyword>
<evidence type="ECO:0000313" key="2">
    <source>
        <dbReference type="EMBL" id="KOE97277.1"/>
    </source>
</evidence>
<sequence length="141" mass="15953">MEWTNRLTLGIAVLGATLGVFNAVWLIRKDTVRLKVRFVSIYVPRDDLWTGAVEVINTGYLPVTITEVAFHFARRSKTRSAVIADLLERTKLPHRLEPRTAISIATTPEILGRIEAGHHTWCSAATACQTRVFAKIKWKKR</sequence>
<evidence type="ECO:0000313" key="3">
    <source>
        <dbReference type="Proteomes" id="UP000036890"/>
    </source>
</evidence>
<dbReference type="OrthoDB" id="6058977at2"/>
<keyword evidence="1" id="KW-1133">Transmembrane helix</keyword>
<proteinExistence type="predicted"/>
<gene>
    <name evidence="2" type="ORF">W7K_21210</name>
</gene>
<reference evidence="2 3" key="1">
    <citation type="journal article" date="2012" name="J. Bacteriol.">
        <title>Genome sequence of a novel nicotine-degrading strain, Pseudomonas geniculata N1.</title>
        <authorList>
            <person name="Tang H."/>
            <person name="Yu H."/>
            <person name="Tai C."/>
            <person name="Huang K."/>
            <person name="Liu Y."/>
            <person name="Wang L."/>
            <person name="Yao Y."/>
            <person name="Wu G."/>
            <person name="Xu P."/>
        </authorList>
    </citation>
    <scope>NUCLEOTIDE SEQUENCE [LARGE SCALE GENOMIC DNA]</scope>
    <source>
        <strain evidence="2 3">N1</strain>
    </source>
</reference>
<accession>A0A0L8A4G9</accession>
<dbReference type="Proteomes" id="UP000036890">
    <property type="component" value="Unassembled WGS sequence"/>
</dbReference>
<comment type="caution">
    <text evidence="2">The sequence shown here is derived from an EMBL/GenBank/DDBJ whole genome shotgun (WGS) entry which is preliminary data.</text>
</comment>
<dbReference type="EMBL" id="AJLO02000047">
    <property type="protein sequence ID" value="KOE97277.1"/>
    <property type="molecule type" value="Genomic_DNA"/>
</dbReference>
<protein>
    <submittedName>
        <fullName evidence="2">Uncharacterized protein</fullName>
    </submittedName>
</protein>
<organism evidence="2 3">
    <name type="scientific">Stenotrophomonas geniculata N1</name>
    <dbReference type="NCBI Taxonomy" id="1167641"/>
    <lineage>
        <taxon>Bacteria</taxon>
        <taxon>Pseudomonadati</taxon>
        <taxon>Pseudomonadota</taxon>
        <taxon>Gammaproteobacteria</taxon>
        <taxon>Lysobacterales</taxon>
        <taxon>Lysobacteraceae</taxon>
        <taxon>Stenotrophomonas</taxon>
    </lineage>
</organism>
<name>A0A0L8A4G9_9GAMM</name>
<keyword evidence="1" id="KW-0812">Transmembrane</keyword>
<dbReference type="AlphaFoldDB" id="A0A0L8A4G9"/>